<dbReference type="PANTHER" id="PTHR33204:SF37">
    <property type="entry name" value="HTH-TYPE TRANSCRIPTIONAL REGULATOR YODB"/>
    <property type="match status" value="1"/>
</dbReference>
<evidence type="ECO:0000259" key="4">
    <source>
        <dbReference type="PROSITE" id="PS51118"/>
    </source>
</evidence>
<dbReference type="InterPro" id="IPR036388">
    <property type="entry name" value="WH-like_DNA-bd_sf"/>
</dbReference>
<dbReference type="GO" id="GO:0003677">
    <property type="term" value="F:DNA binding"/>
    <property type="evidence" value="ECO:0007669"/>
    <property type="project" value="UniProtKB-KW"/>
</dbReference>
<dbReference type="AlphaFoldDB" id="A0A7W9J5V2"/>
<feature type="domain" description="HTH hxlR-type" evidence="4">
    <location>
        <begin position="19"/>
        <end position="111"/>
    </location>
</feature>
<organism evidence="5 6">
    <name type="scientific">Kribbella italica</name>
    <dbReference type="NCBI Taxonomy" id="1540520"/>
    <lineage>
        <taxon>Bacteria</taxon>
        <taxon>Bacillati</taxon>
        <taxon>Actinomycetota</taxon>
        <taxon>Actinomycetes</taxon>
        <taxon>Propionibacteriales</taxon>
        <taxon>Kribbellaceae</taxon>
        <taxon>Kribbella</taxon>
    </lineage>
</organism>
<keyword evidence="3" id="KW-0804">Transcription</keyword>
<evidence type="ECO:0000313" key="5">
    <source>
        <dbReference type="EMBL" id="MBB5836063.1"/>
    </source>
</evidence>
<dbReference type="InterPro" id="IPR002577">
    <property type="entry name" value="HTH_HxlR"/>
</dbReference>
<sequence length="112" mass="12432">MAAGTPVPGRPVRGSQTGRPIMAAFDLLGRRWALRVLWELRDGPVGFRALQERCDDVSPTVLSARLAELREAGLLWQDESKAHQLTATGRDLSRSLKPLLAWSERWAAETRG</sequence>
<dbReference type="RefSeq" id="WP_184795624.1">
    <property type="nucleotide sequence ID" value="NZ_JACHMY010000001.1"/>
</dbReference>
<gene>
    <name evidence="5" type="ORF">HDA39_002797</name>
</gene>
<keyword evidence="2 5" id="KW-0238">DNA-binding</keyword>
<evidence type="ECO:0000256" key="1">
    <source>
        <dbReference type="ARBA" id="ARBA00023015"/>
    </source>
</evidence>
<dbReference type="EMBL" id="JACHMY010000001">
    <property type="protein sequence ID" value="MBB5836063.1"/>
    <property type="molecule type" value="Genomic_DNA"/>
</dbReference>
<dbReference type="CDD" id="cd00090">
    <property type="entry name" value="HTH_ARSR"/>
    <property type="match status" value="1"/>
</dbReference>
<proteinExistence type="predicted"/>
<evidence type="ECO:0000256" key="2">
    <source>
        <dbReference type="ARBA" id="ARBA00023125"/>
    </source>
</evidence>
<dbReference type="InterPro" id="IPR036390">
    <property type="entry name" value="WH_DNA-bd_sf"/>
</dbReference>
<evidence type="ECO:0000256" key="3">
    <source>
        <dbReference type="ARBA" id="ARBA00023163"/>
    </source>
</evidence>
<accession>A0A7W9J5V2</accession>
<reference evidence="5 6" key="1">
    <citation type="submission" date="2020-08" db="EMBL/GenBank/DDBJ databases">
        <title>Sequencing the genomes of 1000 actinobacteria strains.</title>
        <authorList>
            <person name="Klenk H.-P."/>
        </authorList>
    </citation>
    <scope>NUCLEOTIDE SEQUENCE [LARGE SCALE GENOMIC DNA]</scope>
    <source>
        <strain evidence="5 6">DSM 28967</strain>
    </source>
</reference>
<evidence type="ECO:0000313" key="6">
    <source>
        <dbReference type="Proteomes" id="UP000549971"/>
    </source>
</evidence>
<dbReference type="PANTHER" id="PTHR33204">
    <property type="entry name" value="TRANSCRIPTIONAL REGULATOR, MARR FAMILY"/>
    <property type="match status" value="1"/>
</dbReference>
<dbReference type="PROSITE" id="PS51118">
    <property type="entry name" value="HTH_HXLR"/>
    <property type="match status" value="1"/>
</dbReference>
<dbReference type="SUPFAM" id="SSF46785">
    <property type="entry name" value="Winged helix' DNA-binding domain"/>
    <property type="match status" value="1"/>
</dbReference>
<name>A0A7W9J5V2_9ACTN</name>
<keyword evidence="1" id="KW-0805">Transcription regulation</keyword>
<protein>
    <submittedName>
        <fullName evidence="5">DNA-binding HxlR family transcriptional regulator</fullName>
    </submittedName>
</protein>
<keyword evidence="6" id="KW-1185">Reference proteome</keyword>
<dbReference type="Gene3D" id="1.10.10.10">
    <property type="entry name" value="Winged helix-like DNA-binding domain superfamily/Winged helix DNA-binding domain"/>
    <property type="match status" value="1"/>
</dbReference>
<dbReference type="InterPro" id="IPR011991">
    <property type="entry name" value="ArsR-like_HTH"/>
</dbReference>
<dbReference type="Proteomes" id="UP000549971">
    <property type="component" value="Unassembled WGS sequence"/>
</dbReference>
<dbReference type="Pfam" id="PF01638">
    <property type="entry name" value="HxlR"/>
    <property type="match status" value="1"/>
</dbReference>
<comment type="caution">
    <text evidence="5">The sequence shown here is derived from an EMBL/GenBank/DDBJ whole genome shotgun (WGS) entry which is preliminary data.</text>
</comment>